<dbReference type="Proteomes" id="UP001139887">
    <property type="component" value="Unassembled WGS sequence"/>
</dbReference>
<organism evidence="9 10">
    <name type="scientific">Coemansia brasiliensis</name>
    <dbReference type="NCBI Taxonomy" id="2650707"/>
    <lineage>
        <taxon>Eukaryota</taxon>
        <taxon>Fungi</taxon>
        <taxon>Fungi incertae sedis</taxon>
        <taxon>Zoopagomycota</taxon>
        <taxon>Kickxellomycotina</taxon>
        <taxon>Kickxellomycetes</taxon>
        <taxon>Kickxellales</taxon>
        <taxon>Kickxellaceae</taxon>
        <taxon>Coemansia</taxon>
    </lineage>
</organism>
<reference evidence="9" key="1">
    <citation type="submission" date="2022-07" db="EMBL/GenBank/DDBJ databases">
        <title>Phylogenomic reconstructions and comparative analyses of Kickxellomycotina fungi.</title>
        <authorList>
            <person name="Reynolds N.K."/>
            <person name="Stajich J.E."/>
            <person name="Barry K."/>
            <person name="Grigoriev I.V."/>
            <person name="Crous P."/>
            <person name="Smith M.E."/>
        </authorList>
    </citation>
    <scope>NUCLEOTIDE SEQUENCE</scope>
    <source>
        <strain evidence="9">NRRL 1566</strain>
    </source>
</reference>
<feature type="compositionally biased region" description="Basic residues" evidence="8">
    <location>
        <begin position="60"/>
        <end position="75"/>
    </location>
</feature>
<dbReference type="OrthoDB" id="10262526at2759"/>
<feature type="coiled-coil region" evidence="7">
    <location>
        <begin position="152"/>
        <end position="186"/>
    </location>
</feature>
<comment type="caution">
    <text evidence="9">The sequence shown here is derived from an EMBL/GenBank/DDBJ whole genome shotgun (WGS) entry which is preliminary data.</text>
</comment>
<evidence type="ECO:0000313" key="9">
    <source>
        <dbReference type="EMBL" id="KAJ2847167.1"/>
    </source>
</evidence>
<evidence type="ECO:0000256" key="3">
    <source>
        <dbReference type="ARBA" id="ARBA00022679"/>
    </source>
</evidence>
<keyword evidence="7" id="KW-0175">Coiled coil</keyword>
<dbReference type="InterPro" id="IPR029063">
    <property type="entry name" value="SAM-dependent_MTases_sf"/>
</dbReference>
<proteinExistence type="inferred from homology"/>
<dbReference type="PANTHER" id="PTHR12829:SF7">
    <property type="entry name" value="N6-ADENOSINE-METHYLTRANSFERASE CATALYTIC SUBUNIT"/>
    <property type="match status" value="1"/>
</dbReference>
<evidence type="ECO:0000256" key="4">
    <source>
        <dbReference type="ARBA" id="ARBA00022691"/>
    </source>
</evidence>
<accession>A0A9W8IBN0</accession>
<evidence type="ECO:0000256" key="2">
    <source>
        <dbReference type="ARBA" id="ARBA00022603"/>
    </source>
</evidence>
<feature type="compositionally biased region" description="Acidic residues" evidence="8">
    <location>
        <begin position="34"/>
        <end position="44"/>
    </location>
</feature>
<dbReference type="PANTHER" id="PTHR12829">
    <property type="entry name" value="N6-ADENOSINE-METHYLTRANSFERASE"/>
    <property type="match status" value="1"/>
</dbReference>
<evidence type="ECO:0000256" key="6">
    <source>
        <dbReference type="PROSITE-ProRule" id="PRU00489"/>
    </source>
</evidence>
<keyword evidence="2" id="KW-0489">Methyltransferase</keyword>
<evidence type="ECO:0000313" key="10">
    <source>
        <dbReference type="Proteomes" id="UP001139887"/>
    </source>
</evidence>
<dbReference type="PROSITE" id="PS00092">
    <property type="entry name" value="N6_MTASE"/>
    <property type="match status" value="1"/>
</dbReference>
<dbReference type="InterPro" id="IPR007757">
    <property type="entry name" value="MT-A70-like"/>
</dbReference>
<dbReference type="EMBL" id="JANBUW010000372">
    <property type="protein sequence ID" value="KAJ2847167.1"/>
    <property type="molecule type" value="Genomic_DNA"/>
</dbReference>
<keyword evidence="3" id="KW-0808">Transferase</keyword>
<dbReference type="EC" id="2.1.1.348" evidence="1"/>
<dbReference type="GO" id="GO:0001734">
    <property type="term" value="F:mRNA m(6)A methyltransferase activity"/>
    <property type="evidence" value="ECO:0007669"/>
    <property type="project" value="UniProtKB-EC"/>
</dbReference>
<dbReference type="SUPFAM" id="SSF53335">
    <property type="entry name" value="S-adenosyl-L-methionine-dependent methyltransferases"/>
    <property type="match status" value="1"/>
</dbReference>
<dbReference type="Pfam" id="PF05063">
    <property type="entry name" value="MT-A70"/>
    <property type="match status" value="1"/>
</dbReference>
<dbReference type="GO" id="GO:0032259">
    <property type="term" value="P:methylation"/>
    <property type="evidence" value="ECO:0007669"/>
    <property type="project" value="UniProtKB-KW"/>
</dbReference>
<feature type="region of interest" description="Disordered" evidence="8">
    <location>
        <begin position="18"/>
        <end position="116"/>
    </location>
</feature>
<dbReference type="Gene3D" id="3.40.50.150">
    <property type="entry name" value="Vaccinia Virus protein VP39"/>
    <property type="match status" value="1"/>
</dbReference>
<name>A0A9W8IBN0_9FUNG</name>
<dbReference type="InterPro" id="IPR002052">
    <property type="entry name" value="DNA_methylase_N6_adenine_CS"/>
</dbReference>
<evidence type="ECO:0000256" key="5">
    <source>
        <dbReference type="ARBA" id="ARBA00048957"/>
    </source>
</evidence>
<sequence>MWEDELYFEDDDAAMAAYEEAIRESKDGNYSGDAMDDDDEDFEPDSFSRRGKSKSQGSSKGKKTTRKPRKPRVAGRVHSSSPAPVPKAQNAKKDDVGSSEADIADRDSTSAIPTPDIGALRVASSVGGSPSIDAASVATMDTDDNGDDMSLLSTLRRREQTICTRMEQLEKEIADLEKKCGVEGKSKSQEAAIDMSEFLAPKWSVPIRANVMNFEWEKLAQACQFDVILMDPPWQLASQAPTRGVAIAYQQLPDVCIESLPIQLLQTNGFIFIWVINNKYTKAFQLMKQWGYTYVDDITWVKQTVNRRMAKGHGYYLQHAKETCLVGKKGADPPTLQRSVASDIIFSERRGQSQKPEEMYEIIEQLVPGGNYLEIFGRKNNLRDYWVTIGNEL</sequence>
<protein>
    <recommendedName>
        <fullName evidence="1">mRNA m(6)A methyltransferase</fullName>
        <ecNumber evidence="1">2.1.1.348</ecNumber>
    </recommendedName>
</protein>
<dbReference type="GO" id="GO:0005634">
    <property type="term" value="C:nucleus"/>
    <property type="evidence" value="ECO:0007669"/>
    <property type="project" value="TreeGrafter"/>
</dbReference>
<keyword evidence="10" id="KW-1185">Reference proteome</keyword>
<dbReference type="GO" id="GO:0003676">
    <property type="term" value="F:nucleic acid binding"/>
    <property type="evidence" value="ECO:0007669"/>
    <property type="project" value="InterPro"/>
</dbReference>
<evidence type="ECO:0000256" key="7">
    <source>
        <dbReference type="SAM" id="Coils"/>
    </source>
</evidence>
<comment type="catalytic activity">
    <reaction evidence="5">
        <text>an adenosine in mRNA + S-adenosyl-L-methionine = an N(6)-methyladenosine in mRNA + S-adenosyl-L-homocysteine + H(+)</text>
        <dbReference type="Rhea" id="RHEA:55584"/>
        <dbReference type="Rhea" id="RHEA-COMP:12414"/>
        <dbReference type="Rhea" id="RHEA-COMP:12417"/>
        <dbReference type="ChEBI" id="CHEBI:15378"/>
        <dbReference type="ChEBI" id="CHEBI:57856"/>
        <dbReference type="ChEBI" id="CHEBI:59789"/>
        <dbReference type="ChEBI" id="CHEBI:74411"/>
        <dbReference type="ChEBI" id="CHEBI:74449"/>
        <dbReference type="EC" id="2.1.1.348"/>
    </reaction>
</comment>
<evidence type="ECO:0000256" key="8">
    <source>
        <dbReference type="SAM" id="MobiDB-lite"/>
    </source>
</evidence>
<dbReference type="GO" id="GO:0036396">
    <property type="term" value="C:RNA N6-methyladenosine methyltransferase complex"/>
    <property type="evidence" value="ECO:0007669"/>
    <property type="project" value="TreeGrafter"/>
</dbReference>
<evidence type="ECO:0000256" key="1">
    <source>
        <dbReference type="ARBA" id="ARBA00012160"/>
    </source>
</evidence>
<comment type="similarity">
    <text evidence="6">Belongs to the MT-A70-like family.</text>
</comment>
<gene>
    <name evidence="9" type="ORF">IWW36_003995</name>
</gene>
<dbReference type="AlphaFoldDB" id="A0A9W8IBN0"/>
<dbReference type="PROSITE" id="PS51143">
    <property type="entry name" value="MT_A70"/>
    <property type="match status" value="1"/>
</dbReference>
<keyword evidence="4" id="KW-0949">S-adenosyl-L-methionine</keyword>